<keyword evidence="7" id="KW-1185">Reference proteome</keyword>
<evidence type="ECO:0000256" key="5">
    <source>
        <dbReference type="SAM" id="Phobius"/>
    </source>
</evidence>
<dbReference type="InterPro" id="IPR001129">
    <property type="entry name" value="Membr-assoc_MAPEG"/>
</dbReference>
<dbReference type="InterPro" id="IPR023352">
    <property type="entry name" value="MAPEG-like_dom_sf"/>
</dbReference>
<dbReference type="EMBL" id="ML978124">
    <property type="protein sequence ID" value="KAF2101027.1"/>
    <property type="molecule type" value="Genomic_DNA"/>
</dbReference>
<proteinExistence type="predicted"/>
<dbReference type="Gene3D" id="1.20.120.550">
    <property type="entry name" value="Membrane associated eicosanoid/glutathione metabolism-like domain"/>
    <property type="match status" value="1"/>
</dbReference>
<keyword evidence="4 5" id="KW-0472">Membrane</keyword>
<feature type="transmembrane region" description="Helical" evidence="5">
    <location>
        <begin position="127"/>
        <end position="147"/>
    </location>
</feature>
<keyword evidence="3 5" id="KW-1133">Transmembrane helix</keyword>
<dbReference type="PANTHER" id="PTHR35814:SF1">
    <property type="entry name" value="GLUTATHIONE S-TRANSFERASE-RELATED"/>
    <property type="match status" value="1"/>
</dbReference>
<dbReference type="PANTHER" id="PTHR35814">
    <property type="match status" value="1"/>
</dbReference>
<keyword evidence="2 5" id="KW-0812">Transmembrane</keyword>
<organism evidence="6 7">
    <name type="scientific">Rhizodiscina lignyota</name>
    <dbReference type="NCBI Taxonomy" id="1504668"/>
    <lineage>
        <taxon>Eukaryota</taxon>
        <taxon>Fungi</taxon>
        <taxon>Dikarya</taxon>
        <taxon>Ascomycota</taxon>
        <taxon>Pezizomycotina</taxon>
        <taxon>Dothideomycetes</taxon>
        <taxon>Pleosporomycetidae</taxon>
        <taxon>Aulographales</taxon>
        <taxon>Rhizodiscinaceae</taxon>
        <taxon>Rhizodiscina</taxon>
    </lineage>
</organism>
<dbReference type="SUPFAM" id="SSF161084">
    <property type="entry name" value="MAPEG domain-like"/>
    <property type="match status" value="1"/>
</dbReference>
<dbReference type="Pfam" id="PF01124">
    <property type="entry name" value="MAPEG"/>
    <property type="match status" value="1"/>
</dbReference>
<gene>
    <name evidence="6" type="ORF">NA57DRAFT_55093</name>
</gene>
<dbReference type="Proteomes" id="UP000799772">
    <property type="component" value="Unassembled WGS sequence"/>
</dbReference>
<dbReference type="OrthoDB" id="19091at2759"/>
<evidence type="ECO:0000313" key="7">
    <source>
        <dbReference type="Proteomes" id="UP000799772"/>
    </source>
</evidence>
<dbReference type="AlphaFoldDB" id="A0A9P4IM87"/>
<evidence type="ECO:0000313" key="6">
    <source>
        <dbReference type="EMBL" id="KAF2101027.1"/>
    </source>
</evidence>
<protein>
    <recommendedName>
        <fullName evidence="8">Membrane-associated proteins in eicosanoid and glutathione metabolism</fullName>
    </recommendedName>
</protein>
<evidence type="ECO:0008006" key="8">
    <source>
        <dbReference type="Google" id="ProtNLM"/>
    </source>
</evidence>
<feature type="transmembrane region" description="Helical" evidence="5">
    <location>
        <begin position="96"/>
        <end position="121"/>
    </location>
</feature>
<evidence type="ECO:0000256" key="4">
    <source>
        <dbReference type="ARBA" id="ARBA00023136"/>
    </source>
</evidence>
<reference evidence="6" key="1">
    <citation type="journal article" date="2020" name="Stud. Mycol.">
        <title>101 Dothideomycetes genomes: a test case for predicting lifestyles and emergence of pathogens.</title>
        <authorList>
            <person name="Haridas S."/>
            <person name="Albert R."/>
            <person name="Binder M."/>
            <person name="Bloem J."/>
            <person name="Labutti K."/>
            <person name="Salamov A."/>
            <person name="Andreopoulos B."/>
            <person name="Baker S."/>
            <person name="Barry K."/>
            <person name="Bills G."/>
            <person name="Bluhm B."/>
            <person name="Cannon C."/>
            <person name="Castanera R."/>
            <person name="Culley D."/>
            <person name="Daum C."/>
            <person name="Ezra D."/>
            <person name="Gonzalez J."/>
            <person name="Henrissat B."/>
            <person name="Kuo A."/>
            <person name="Liang C."/>
            <person name="Lipzen A."/>
            <person name="Lutzoni F."/>
            <person name="Magnuson J."/>
            <person name="Mondo S."/>
            <person name="Nolan M."/>
            <person name="Ohm R."/>
            <person name="Pangilinan J."/>
            <person name="Park H.-J."/>
            <person name="Ramirez L."/>
            <person name="Alfaro M."/>
            <person name="Sun H."/>
            <person name="Tritt A."/>
            <person name="Yoshinaga Y."/>
            <person name="Zwiers L.-H."/>
            <person name="Turgeon B."/>
            <person name="Goodwin S."/>
            <person name="Spatafora J."/>
            <person name="Crous P."/>
            <person name="Grigoriev I."/>
        </authorList>
    </citation>
    <scope>NUCLEOTIDE SEQUENCE</scope>
    <source>
        <strain evidence="6">CBS 133067</strain>
    </source>
</reference>
<evidence type="ECO:0000256" key="3">
    <source>
        <dbReference type="ARBA" id="ARBA00022989"/>
    </source>
</evidence>
<accession>A0A9P4IM87</accession>
<dbReference type="GO" id="GO:0016020">
    <property type="term" value="C:membrane"/>
    <property type="evidence" value="ECO:0007669"/>
    <property type="project" value="UniProtKB-SubCell"/>
</dbReference>
<feature type="transmembrane region" description="Helical" evidence="5">
    <location>
        <begin position="13"/>
        <end position="34"/>
    </location>
</feature>
<evidence type="ECO:0000256" key="1">
    <source>
        <dbReference type="ARBA" id="ARBA00004370"/>
    </source>
</evidence>
<sequence>MSTKIGLPVPMPMLLPVTGTALVPFSAYFLFLSLRITYHRLSNRKYVGTKMGDSNEDPKDPLYCAYRSHSNYAENLPLALALCGVAELNGASRKTLAYSMTAFFVLRVLHAEFGMMIQSALGLGRILGYYGTQTWLTGMAIFNWVLVKDYWTAH</sequence>
<comment type="caution">
    <text evidence="6">The sequence shown here is derived from an EMBL/GenBank/DDBJ whole genome shotgun (WGS) entry which is preliminary data.</text>
</comment>
<name>A0A9P4IM87_9PEZI</name>
<evidence type="ECO:0000256" key="2">
    <source>
        <dbReference type="ARBA" id="ARBA00022692"/>
    </source>
</evidence>
<comment type="subcellular location">
    <subcellularLocation>
        <location evidence="1">Membrane</location>
    </subcellularLocation>
</comment>